<sequence length="285" mass="33252">MNIRYELHIKDIGGGRYVKPHACYTLDLNERQQFCSFLESVKFPDGFASNISRGANKKDGKLSGLKSHDCHILLQRLLPIGVRGFLRQDVHNVLVELSCFFNILCSRTLYVKDLEAIRENIVFVLCKMERIFPPAFFDIMIHLAVHLPHAALIAGPVTYIERFLRTPKGYVRNKARPEGSIAKAYISKECLTFCSMYLQGLETKFNRQDRNYDYPPFQQYGVFKIFIHRVRPLGSTKYISLAIEDYDRALWYVLHNCEEIQSYFEEHLQELMVESRANISQRQQK</sequence>
<dbReference type="InterPro" id="IPR025452">
    <property type="entry name" value="DUF4218"/>
</dbReference>
<protein>
    <recommendedName>
        <fullName evidence="1">DUF4218 domain-containing protein</fullName>
    </recommendedName>
</protein>
<dbReference type="PANTHER" id="PTHR48258">
    <property type="entry name" value="DUF4218 DOMAIN-CONTAINING PROTEIN-RELATED"/>
    <property type="match status" value="1"/>
</dbReference>
<name>A0AAP0HG18_9MAGN</name>
<gene>
    <name evidence="2" type="ORF">Scep_029587</name>
</gene>
<proteinExistence type="predicted"/>
<dbReference type="Proteomes" id="UP001419268">
    <property type="component" value="Unassembled WGS sequence"/>
</dbReference>
<evidence type="ECO:0000259" key="1">
    <source>
        <dbReference type="Pfam" id="PF13960"/>
    </source>
</evidence>
<keyword evidence="3" id="KW-1185">Reference proteome</keyword>
<dbReference type="AlphaFoldDB" id="A0AAP0HG18"/>
<feature type="domain" description="DUF4218" evidence="1">
    <location>
        <begin position="104"/>
        <end position="211"/>
    </location>
</feature>
<dbReference type="PANTHER" id="PTHR48258:SF6">
    <property type="entry name" value="LEUCINE-RICH REPEAT DOMAIN, L DOMAIN-CONTAINING PROTEIN"/>
    <property type="match status" value="1"/>
</dbReference>
<accession>A0AAP0HG18</accession>
<dbReference type="EMBL" id="JBBNAG010000013">
    <property type="protein sequence ID" value="KAK9083116.1"/>
    <property type="molecule type" value="Genomic_DNA"/>
</dbReference>
<organism evidence="2 3">
    <name type="scientific">Stephania cephalantha</name>
    <dbReference type="NCBI Taxonomy" id="152367"/>
    <lineage>
        <taxon>Eukaryota</taxon>
        <taxon>Viridiplantae</taxon>
        <taxon>Streptophyta</taxon>
        <taxon>Embryophyta</taxon>
        <taxon>Tracheophyta</taxon>
        <taxon>Spermatophyta</taxon>
        <taxon>Magnoliopsida</taxon>
        <taxon>Ranunculales</taxon>
        <taxon>Menispermaceae</taxon>
        <taxon>Menispermoideae</taxon>
        <taxon>Cissampelideae</taxon>
        <taxon>Stephania</taxon>
    </lineage>
</organism>
<dbReference type="Pfam" id="PF13960">
    <property type="entry name" value="DUF4218"/>
    <property type="match status" value="1"/>
</dbReference>
<reference evidence="2 3" key="1">
    <citation type="submission" date="2024-01" db="EMBL/GenBank/DDBJ databases">
        <title>Genome assemblies of Stephania.</title>
        <authorList>
            <person name="Yang L."/>
        </authorList>
    </citation>
    <scope>NUCLEOTIDE SEQUENCE [LARGE SCALE GENOMIC DNA]</scope>
    <source>
        <strain evidence="2">JXDWG</strain>
        <tissue evidence="2">Leaf</tissue>
    </source>
</reference>
<comment type="caution">
    <text evidence="2">The sequence shown here is derived from an EMBL/GenBank/DDBJ whole genome shotgun (WGS) entry which is preliminary data.</text>
</comment>
<evidence type="ECO:0000313" key="2">
    <source>
        <dbReference type="EMBL" id="KAK9083116.1"/>
    </source>
</evidence>
<evidence type="ECO:0000313" key="3">
    <source>
        <dbReference type="Proteomes" id="UP001419268"/>
    </source>
</evidence>